<evidence type="ECO:0000313" key="3">
    <source>
        <dbReference type="Proteomes" id="UP000230390"/>
    </source>
</evidence>
<dbReference type="InterPro" id="IPR007791">
    <property type="entry name" value="DjlA_N"/>
</dbReference>
<accession>A0A2G8TAC6</accession>
<dbReference type="EMBL" id="PDOC01000018">
    <property type="protein sequence ID" value="PIL42929.1"/>
    <property type="molecule type" value="Genomic_DNA"/>
</dbReference>
<keyword evidence="3" id="KW-1185">Reference proteome</keyword>
<feature type="domain" description="Co-chaperone DjlA N-terminal" evidence="1">
    <location>
        <begin position="11"/>
        <end position="119"/>
    </location>
</feature>
<dbReference type="RefSeq" id="WP_099792012.1">
    <property type="nucleotide sequence ID" value="NZ_JBHLYV010000018.1"/>
</dbReference>
<evidence type="ECO:0000259" key="1">
    <source>
        <dbReference type="Pfam" id="PF05099"/>
    </source>
</evidence>
<comment type="caution">
    <text evidence="2">The sequence shown here is derived from an EMBL/GenBank/DDBJ whole genome shotgun (WGS) entry which is preliminary data.</text>
</comment>
<dbReference type="SUPFAM" id="SSF158682">
    <property type="entry name" value="TerB-like"/>
    <property type="match status" value="1"/>
</dbReference>
<reference evidence="2 3" key="1">
    <citation type="submission" date="2017-10" db="EMBL/GenBank/DDBJ databases">
        <title>Massilia psychrophilum sp. nov., a novel purple-pigmented bacterium isolated from Tianshan glacier, Xinjiang Municipality, China.</title>
        <authorList>
            <person name="Wang H."/>
        </authorList>
    </citation>
    <scope>NUCLEOTIDE SEQUENCE [LARGE SCALE GENOMIC DNA]</scope>
    <source>
        <strain evidence="2 3">JCM 30074</strain>
    </source>
</reference>
<dbReference type="AlphaFoldDB" id="A0A2G8TAC6"/>
<dbReference type="OrthoDB" id="8526975at2"/>
<name>A0A2G8TAC6_9BURK</name>
<gene>
    <name evidence="2" type="ORF">CR105_21430</name>
</gene>
<dbReference type="Gene3D" id="1.10.3680.10">
    <property type="entry name" value="TerB-like"/>
    <property type="match status" value="1"/>
</dbReference>
<sequence>MRSYELNSGQAAARVLALTMVVDGNLAQSELIAMDRTRILRYVDLERDDFHQLLQELCEDLLTTAEHGDVRIDARLIDGVLGEIADPQLRRHLLKAMWSIADADDWLADAEAVLLARATVLWAAQTGFAAAS</sequence>
<dbReference type="Pfam" id="PF05099">
    <property type="entry name" value="TerB"/>
    <property type="match status" value="1"/>
</dbReference>
<protein>
    <recommendedName>
        <fullName evidence="1">Co-chaperone DjlA N-terminal domain-containing protein</fullName>
    </recommendedName>
</protein>
<organism evidence="2 3">
    <name type="scientific">Massilia eurypsychrophila</name>
    <dbReference type="NCBI Taxonomy" id="1485217"/>
    <lineage>
        <taxon>Bacteria</taxon>
        <taxon>Pseudomonadati</taxon>
        <taxon>Pseudomonadota</taxon>
        <taxon>Betaproteobacteria</taxon>
        <taxon>Burkholderiales</taxon>
        <taxon>Oxalobacteraceae</taxon>
        <taxon>Telluria group</taxon>
        <taxon>Massilia</taxon>
    </lineage>
</organism>
<dbReference type="InterPro" id="IPR029024">
    <property type="entry name" value="TerB-like"/>
</dbReference>
<evidence type="ECO:0000313" key="2">
    <source>
        <dbReference type="EMBL" id="PIL42929.1"/>
    </source>
</evidence>
<proteinExistence type="predicted"/>
<dbReference type="Proteomes" id="UP000230390">
    <property type="component" value="Unassembled WGS sequence"/>
</dbReference>